<reference evidence="2 3" key="1">
    <citation type="submission" date="2016-05" db="EMBL/GenBank/DDBJ databases">
        <title>A degradative enzymes factory behind the ericoid mycorrhizal symbiosis.</title>
        <authorList>
            <consortium name="DOE Joint Genome Institute"/>
            <person name="Martino E."/>
            <person name="Morin E."/>
            <person name="Grelet G."/>
            <person name="Kuo A."/>
            <person name="Kohler A."/>
            <person name="Daghino S."/>
            <person name="Barry K."/>
            <person name="Choi C."/>
            <person name="Cichocki N."/>
            <person name="Clum A."/>
            <person name="Copeland A."/>
            <person name="Hainaut M."/>
            <person name="Haridas S."/>
            <person name="Labutti K."/>
            <person name="Lindquist E."/>
            <person name="Lipzen A."/>
            <person name="Khouja H.-R."/>
            <person name="Murat C."/>
            <person name="Ohm R."/>
            <person name="Olson A."/>
            <person name="Spatafora J."/>
            <person name="Veneault-Fourrey C."/>
            <person name="Henrissat B."/>
            <person name="Grigoriev I."/>
            <person name="Martin F."/>
            <person name="Perotto S."/>
        </authorList>
    </citation>
    <scope>NUCLEOTIDE SEQUENCE [LARGE SCALE GENOMIC DNA]</scope>
    <source>
        <strain evidence="2 3">UAMH 7357</strain>
    </source>
</reference>
<accession>A0A2J6Q7K4</accession>
<dbReference type="STRING" id="1745343.A0A2J6Q7K4"/>
<dbReference type="Proteomes" id="UP000235672">
    <property type="component" value="Unassembled WGS sequence"/>
</dbReference>
<feature type="compositionally biased region" description="Basic and acidic residues" evidence="1">
    <location>
        <begin position="18"/>
        <end position="28"/>
    </location>
</feature>
<evidence type="ECO:0000256" key="1">
    <source>
        <dbReference type="SAM" id="MobiDB-lite"/>
    </source>
</evidence>
<evidence type="ECO:0000313" key="3">
    <source>
        <dbReference type="Proteomes" id="UP000235672"/>
    </source>
</evidence>
<sequence length="279" mass="31810">MIEQLNAERNAPLVEWENDTRPEAEKGAKPRAPRAAKFDDIKEEYSFRLKEYTVKQASWSTQSSRYQNIWDWVYCTVEPALLAPHLELLVSNENLSLQNVIRAFRDKFQLSEENTREQVREDYKRILECGRIGSIDPKVWVTDWFQALARVQIYYIPEVEGFLAIKDFLQVVSVKFLPAWAGQQLALVIEANALGEPVRTLEQYGKIFEALIQETIRTSGRSAVFAMLGARSDSPSGHSCPCKESRTEKYPWPPSECSILELAVKGTTAKPPDPLLTEA</sequence>
<keyword evidence="3" id="KW-1185">Reference proteome</keyword>
<name>A0A2J6Q7K4_9HELO</name>
<dbReference type="AlphaFoldDB" id="A0A2J6Q7K4"/>
<feature type="region of interest" description="Disordered" evidence="1">
    <location>
        <begin position="1"/>
        <end position="35"/>
    </location>
</feature>
<proteinExistence type="predicted"/>
<gene>
    <name evidence="2" type="ORF">NA56DRAFT_702570</name>
</gene>
<protein>
    <submittedName>
        <fullName evidence="2">Uncharacterized protein</fullName>
    </submittedName>
</protein>
<evidence type="ECO:0000313" key="2">
    <source>
        <dbReference type="EMBL" id="PMD22214.1"/>
    </source>
</evidence>
<dbReference type="EMBL" id="KZ613478">
    <property type="protein sequence ID" value="PMD22214.1"/>
    <property type="molecule type" value="Genomic_DNA"/>
</dbReference>
<organism evidence="2 3">
    <name type="scientific">Hyaloscypha hepaticicola</name>
    <dbReference type="NCBI Taxonomy" id="2082293"/>
    <lineage>
        <taxon>Eukaryota</taxon>
        <taxon>Fungi</taxon>
        <taxon>Dikarya</taxon>
        <taxon>Ascomycota</taxon>
        <taxon>Pezizomycotina</taxon>
        <taxon>Leotiomycetes</taxon>
        <taxon>Helotiales</taxon>
        <taxon>Hyaloscyphaceae</taxon>
        <taxon>Hyaloscypha</taxon>
    </lineage>
</organism>
<dbReference type="OrthoDB" id="3555063at2759"/>